<evidence type="ECO:0000256" key="1">
    <source>
        <dbReference type="SAM" id="MobiDB-lite"/>
    </source>
</evidence>
<protein>
    <submittedName>
        <fullName evidence="2">Uncharacterized protein</fullName>
    </submittedName>
</protein>
<proteinExistence type="predicted"/>
<evidence type="ECO:0000313" key="3">
    <source>
        <dbReference type="Proteomes" id="UP001437256"/>
    </source>
</evidence>
<name>A0ABR2ZA23_9AGAR</name>
<feature type="non-terminal residue" evidence="2">
    <location>
        <position position="1"/>
    </location>
</feature>
<keyword evidence="3" id="KW-1185">Reference proteome</keyword>
<feature type="region of interest" description="Disordered" evidence="1">
    <location>
        <begin position="130"/>
        <end position="176"/>
    </location>
</feature>
<feature type="compositionally biased region" description="Acidic residues" evidence="1">
    <location>
        <begin position="130"/>
        <end position="146"/>
    </location>
</feature>
<reference evidence="2 3" key="1">
    <citation type="submission" date="2024-05" db="EMBL/GenBank/DDBJ databases">
        <title>A draft genome resource for the thread blight pathogen Marasmius tenuissimus strain MS-2.</title>
        <authorList>
            <person name="Yulfo-Soto G.E."/>
            <person name="Baruah I.K."/>
            <person name="Amoako-Attah I."/>
            <person name="Bukari Y."/>
            <person name="Meinhardt L.W."/>
            <person name="Bailey B.A."/>
            <person name="Cohen S.P."/>
        </authorList>
    </citation>
    <scope>NUCLEOTIDE SEQUENCE [LARGE SCALE GENOMIC DNA]</scope>
    <source>
        <strain evidence="2 3">MS-2</strain>
    </source>
</reference>
<organism evidence="2 3">
    <name type="scientific">Marasmius tenuissimus</name>
    <dbReference type="NCBI Taxonomy" id="585030"/>
    <lineage>
        <taxon>Eukaryota</taxon>
        <taxon>Fungi</taxon>
        <taxon>Dikarya</taxon>
        <taxon>Basidiomycota</taxon>
        <taxon>Agaricomycotina</taxon>
        <taxon>Agaricomycetes</taxon>
        <taxon>Agaricomycetidae</taxon>
        <taxon>Agaricales</taxon>
        <taxon>Marasmiineae</taxon>
        <taxon>Marasmiaceae</taxon>
        <taxon>Marasmius</taxon>
    </lineage>
</organism>
<feature type="compositionally biased region" description="Low complexity" evidence="1">
    <location>
        <begin position="147"/>
        <end position="163"/>
    </location>
</feature>
<evidence type="ECO:0000313" key="2">
    <source>
        <dbReference type="EMBL" id="KAL0057764.1"/>
    </source>
</evidence>
<gene>
    <name evidence="2" type="ORF">AAF712_015581</name>
</gene>
<dbReference type="EMBL" id="JBBXMP010000441">
    <property type="protein sequence ID" value="KAL0057764.1"/>
    <property type="molecule type" value="Genomic_DNA"/>
</dbReference>
<comment type="caution">
    <text evidence="2">The sequence shown here is derived from an EMBL/GenBank/DDBJ whole genome shotgun (WGS) entry which is preliminary data.</text>
</comment>
<dbReference type="Proteomes" id="UP001437256">
    <property type="component" value="Unassembled WGS sequence"/>
</dbReference>
<accession>A0ABR2ZA23</accession>
<sequence>YIDHIGFNLKGTFSNIPTPPAYLFVPRLHTRLINSQYCVCHPLPQTLFYWAHDLQGRNVIAEEDWKKCGIPELRVKEWIGTFWDNEDWMFIREYLYSRNYDMDGRQYARDHEYPELIFTNPHVAARVEGLEDSDSDADLEDSDTDPESSSSCLQPASPSSSLLVGALTEDTPTLSN</sequence>